<proteinExistence type="predicted"/>
<keyword evidence="1" id="KW-1133">Transmembrane helix</keyword>
<keyword evidence="3" id="KW-1185">Reference proteome</keyword>
<evidence type="ECO:0000256" key="1">
    <source>
        <dbReference type="SAM" id="Phobius"/>
    </source>
</evidence>
<sequence length="272" mass="29737">MHLGAALRERLVVLHRSSPVLSWAGWLNVGLVGLALVLLPFDHRVVTGLNVWIKPLKFAASSVIYLWTLGWLLADLPAKAQRAVRFIAWGVSVSMLVEMLCIYLQAYRGTTSHFNIGSAFDGLIFGLMGMFIMLNTLLIIWALGLSLRHRPFGSAGYVWGMRLGLLLFLVGSAIGGSMVSHMGHTIGAADGGPGLPVLGWSTRYGDLRAAHFLGLHSLQALPLAGWWLHRYAPRWRNSTQTLGIFAFAGLYAGAVGLLYWRAMQGLPLIALH</sequence>
<dbReference type="KEGG" id="hyj:FHG12_14930"/>
<accession>A0A5B8A5K7</accession>
<organism evidence="2 3">
    <name type="scientific">Hymenobacter jejuensis</name>
    <dbReference type="NCBI Taxonomy" id="2502781"/>
    <lineage>
        <taxon>Bacteria</taxon>
        <taxon>Pseudomonadati</taxon>
        <taxon>Bacteroidota</taxon>
        <taxon>Cytophagia</taxon>
        <taxon>Cytophagales</taxon>
        <taxon>Hymenobacteraceae</taxon>
        <taxon>Hymenobacter</taxon>
    </lineage>
</organism>
<keyword evidence="1" id="KW-0472">Membrane</keyword>
<feature type="transmembrane region" description="Helical" evidence="1">
    <location>
        <begin position="209"/>
        <end position="229"/>
    </location>
</feature>
<name>A0A5B8A5K7_9BACT</name>
<feature type="transmembrane region" description="Helical" evidence="1">
    <location>
        <begin position="119"/>
        <end position="144"/>
    </location>
</feature>
<feature type="transmembrane region" description="Helical" evidence="1">
    <location>
        <begin position="86"/>
        <end position="107"/>
    </location>
</feature>
<dbReference type="EMBL" id="CP040896">
    <property type="protein sequence ID" value="QDA62600.1"/>
    <property type="molecule type" value="Genomic_DNA"/>
</dbReference>
<reference evidence="2 3" key="1">
    <citation type="submission" date="2019-06" db="EMBL/GenBank/DDBJ databases">
        <authorList>
            <person name="Srinivasan S."/>
        </authorList>
    </citation>
    <scope>NUCLEOTIDE SEQUENCE [LARGE SCALE GENOMIC DNA]</scope>
    <source>
        <strain evidence="2 3">17J68-5</strain>
    </source>
</reference>
<feature type="transmembrane region" description="Helical" evidence="1">
    <location>
        <begin position="56"/>
        <end position="74"/>
    </location>
</feature>
<dbReference type="Proteomes" id="UP000305398">
    <property type="component" value="Chromosome"/>
</dbReference>
<evidence type="ECO:0000313" key="2">
    <source>
        <dbReference type="EMBL" id="QDA62600.1"/>
    </source>
</evidence>
<dbReference type="OrthoDB" id="343560at2"/>
<dbReference type="AlphaFoldDB" id="A0A5B8A5K7"/>
<feature type="transmembrane region" description="Helical" evidence="1">
    <location>
        <begin position="165"/>
        <end position="189"/>
    </location>
</feature>
<keyword evidence="1" id="KW-0812">Transmembrane</keyword>
<feature type="transmembrane region" description="Helical" evidence="1">
    <location>
        <begin position="241"/>
        <end position="262"/>
    </location>
</feature>
<protein>
    <submittedName>
        <fullName evidence="2">Uncharacterized protein</fullName>
    </submittedName>
</protein>
<gene>
    <name evidence="2" type="ORF">FHG12_14930</name>
</gene>
<evidence type="ECO:0000313" key="3">
    <source>
        <dbReference type="Proteomes" id="UP000305398"/>
    </source>
</evidence>
<feature type="transmembrane region" description="Helical" evidence="1">
    <location>
        <begin position="20"/>
        <end position="41"/>
    </location>
</feature>